<sequence length="194" mass="21795">MIQSRKRKEENQRKHLKPGSKPRIPERKKGILGVTSNHPQQLPTMPPTGSISRTEHFSAAHRLHSPHLSDEENRQVFGKCNHASGHGHNYVLETIVRGPIDAKTGMVVNIEHLKRWIKAAVLDVADHRNLDADIAFFKTRPSTTENLAVFIWIRLTQLMPAGLLHKIVVSETPKNKVVFTGDGLADADFRDCVV</sequence>
<accession>A0ACC1IMT4</accession>
<dbReference type="EMBL" id="JANBPG010000701">
    <property type="protein sequence ID" value="KAJ1894368.1"/>
    <property type="molecule type" value="Genomic_DNA"/>
</dbReference>
<comment type="caution">
    <text evidence="1">The sequence shown here is derived from an EMBL/GenBank/DDBJ whole genome shotgun (WGS) entry which is preliminary data.</text>
</comment>
<protein>
    <submittedName>
        <fullName evidence="1">Uncharacterized protein</fullName>
    </submittedName>
</protein>
<dbReference type="Proteomes" id="UP001150581">
    <property type="component" value="Unassembled WGS sequence"/>
</dbReference>
<name>A0ACC1IMT4_9FUNG</name>
<organism evidence="1 2">
    <name type="scientific">Kickxella alabastrina</name>
    <dbReference type="NCBI Taxonomy" id="61397"/>
    <lineage>
        <taxon>Eukaryota</taxon>
        <taxon>Fungi</taxon>
        <taxon>Fungi incertae sedis</taxon>
        <taxon>Zoopagomycota</taxon>
        <taxon>Kickxellomycotina</taxon>
        <taxon>Kickxellomycetes</taxon>
        <taxon>Kickxellales</taxon>
        <taxon>Kickxellaceae</taxon>
        <taxon>Kickxella</taxon>
    </lineage>
</organism>
<proteinExistence type="predicted"/>
<keyword evidence="2" id="KW-1185">Reference proteome</keyword>
<reference evidence="1" key="1">
    <citation type="submission" date="2022-07" db="EMBL/GenBank/DDBJ databases">
        <title>Phylogenomic reconstructions and comparative analyses of Kickxellomycotina fungi.</title>
        <authorList>
            <person name="Reynolds N.K."/>
            <person name="Stajich J.E."/>
            <person name="Barry K."/>
            <person name="Grigoriev I.V."/>
            <person name="Crous P."/>
            <person name="Smith M.E."/>
        </authorList>
    </citation>
    <scope>NUCLEOTIDE SEQUENCE</scope>
    <source>
        <strain evidence="1">Benny 63K</strain>
    </source>
</reference>
<evidence type="ECO:0000313" key="1">
    <source>
        <dbReference type="EMBL" id="KAJ1894368.1"/>
    </source>
</evidence>
<gene>
    <name evidence="1" type="ORF">LPJ66_005235</name>
</gene>
<evidence type="ECO:0000313" key="2">
    <source>
        <dbReference type="Proteomes" id="UP001150581"/>
    </source>
</evidence>